<dbReference type="OrthoDB" id="9803436at2"/>
<dbReference type="NCBIfam" id="TIGR00512">
    <property type="entry name" value="salvage_mtnA"/>
    <property type="match status" value="1"/>
</dbReference>
<dbReference type="Proteomes" id="UP000470384">
    <property type="component" value="Unassembled WGS sequence"/>
</dbReference>
<dbReference type="RefSeq" id="WP_160589019.1">
    <property type="nucleotide sequence ID" value="NZ_BMHN01000001.1"/>
</dbReference>
<dbReference type="HAMAP" id="MF_01678">
    <property type="entry name" value="Salvage_MtnA"/>
    <property type="match status" value="1"/>
</dbReference>
<dbReference type="InterPro" id="IPR027363">
    <property type="entry name" value="M1Pi_N"/>
</dbReference>
<dbReference type="Gene3D" id="3.40.50.10470">
    <property type="entry name" value="Translation initiation factor eif-2b, domain 2"/>
    <property type="match status" value="1"/>
</dbReference>
<evidence type="ECO:0000256" key="3">
    <source>
        <dbReference type="ARBA" id="ARBA00051169"/>
    </source>
</evidence>
<evidence type="ECO:0000313" key="6">
    <source>
        <dbReference type="EMBL" id="NBG97046.1"/>
    </source>
</evidence>
<feature type="binding site" evidence="5">
    <location>
        <begin position="53"/>
        <end position="55"/>
    </location>
    <ligand>
        <name>substrate</name>
    </ligand>
</feature>
<dbReference type="InterPro" id="IPR005251">
    <property type="entry name" value="IF-M1Pi"/>
</dbReference>
<dbReference type="Pfam" id="PF01008">
    <property type="entry name" value="IF-2B"/>
    <property type="match status" value="1"/>
</dbReference>
<dbReference type="NCBIfam" id="TIGR00524">
    <property type="entry name" value="eIF-2B_rel"/>
    <property type="match status" value="1"/>
</dbReference>
<feature type="active site" description="Proton donor" evidence="5">
    <location>
        <position position="243"/>
    </location>
</feature>
<evidence type="ECO:0000256" key="2">
    <source>
        <dbReference type="ARBA" id="ARBA00050906"/>
    </source>
</evidence>
<keyword evidence="1 5" id="KW-0413">Isomerase</keyword>
<comment type="pathway">
    <text evidence="5">Amino-acid biosynthesis; L-methionine biosynthesis via salvage pathway; L-methionine from S-methyl-5-thio-alpha-D-ribose 1-phosphate: step 1/6.</text>
</comment>
<keyword evidence="7" id="KW-1185">Reference proteome</keyword>
<sequence length="363" mass="38394">MQINGTAYRTIWPGEDGASVEIIDQTLLPHVFEAAVLRTLDDAARAIVTMQVRGAPLIGATAAYGLWLALLADPSDEALDRAAEVLLATRPTAVNLRWAINDMLARLRPAAPDTRVAMAKARAGEICDEDVETCRSIGSHGLALIEKIAAGKQGGPVNILTHCNAGWLATVDWGTALAPIYMAFNKGIDVHVWVDETRPRNQGAALTAYELGAHGVPHRIIVDNAGGHLMQRGQVDMCIVGTDRTTASGDVANKIGTYLKALAAHDNDVPFYVALPGTTIDWTLHDGRDIPIEERGAEEVTRMAGRDGRGGVVHVDIAAPGSPAGNPAFDVTPARLVTGLITERGVCAASAEGLSGLYPEQGR</sequence>
<dbReference type="InterPro" id="IPR000649">
    <property type="entry name" value="IF-2B-related"/>
</dbReference>
<dbReference type="FunFam" id="3.40.50.10470:FF:000006">
    <property type="entry name" value="Methylthioribose-1-phosphate isomerase"/>
    <property type="match status" value="1"/>
</dbReference>
<dbReference type="EC" id="5.3.1.23" evidence="5"/>
<dbReference type="InterPro" id="IPR037171">
    <property type="entry name" value="NagB/RpiA_transferase-like"/>
</dbReference>
<gene>
    <name evidence="5 6" type="primary">mtnA</name>
    <name evidence="6" type="ORF">GTQ45_15010</name>
</gene>
<feature type="site" description="Transition state stabilizer" evidence="5">
    <location>
        <position position="163"/>
    </location>
</feature>
<dbReference type="PANTHER" id="PTHR43475:SF1">
    <property type="entry name" value="METHYLTHIORIBOSE-1-PHOSPHATE ISOMERASE"/>
    <property type="match status" value="1"/>
</dbReference>
<dbReference type="AlphaFoldDB" id="A0A845QGC1"/>
<reference evidence="6 7" key="1">
    <citation type="journal article" date="2016" name="Int. J. Syst. Evol. Microbiol.">
        <title>Pyruvatibacter mobilis gen. nov., sp. nov., a marine bacterium from the culture broth of Picochlorum sp. 122.</title>
        <authorList>
            <person name="Wang G."/>
            <person name="Tang M."/>
            <person name="Wu H."/>
            <person name="Dai S."/>
            <person name="Li T."/>
            <person name="Chen C."/>
            <person name="He H."/>
            <person name="Fan J."/>
            <person name="Xiang W."/>
            <person name="Li X."/>
        </authorList>
    </citation>
    <scope>NUCLEOTIDE SEQUENCE [LARGE SCALE GENOMIC DNA]</scope>
    <source>
        <strain evidence="6 7">GYP-11</strain>
    </source>
</reference>
<dbReference type="UniPathway" id="UPA00904">
    <property type="reaction ID" value="UER00874"/>
</dbReference>
<feature type="binding site" evidence="5">
    <location>
        <begin position="253"/>
        <end position="254"/>
    </location>
    <ligand>
        <name>substrate</name>
    </ligand>
</feature>
<organism evidence="6 7">
    <name type="scientific">Pyruvatibacter mobilis</name>
    <dbReference type="NCBI Taxonomy" id="1712261"/>
    <lineage>
        <taxon>Bacteria</taxon>
        <taxon>Pseudomonadati</taxon>
        <taxon>Pseudomonadota</taxon>
        <taxon>Alphaproteobacteria</taxon>
        <taxon>Hyphomicrobiales</taxon>
        <taxon>Parvibaculaceae</taxon>
        <taxon>Pyruvatibacter</taxon>
    </lineage>
</organism>
<evidence type="ECO:0000256" key="4">
    <source>
        <dbReference type="ARBA" id="ARBA00058145"/>
    </source>
</evidence>
<keyword evidence="5" id="KW-0486">Methionine biosynthesis</keyword>
<dbReference type="NCBIfam" id="NF004326">
    <property type="entry name" value="PRK05720.1"/>
    <property type="match status" value="1"/>
</dbReference>
<dbReference type="SUPFAM" id="SSF100950">
    <property type="entry name" value="NagB/RpiA/CoA transferase-like"/>
    <property type="match status" value="1"/>
</dbReference>
<protein>
    <recommendedName>
        <fullName evidence="5">Methylthioribose-1-phosphate isomerase</fullName>
        <shortName evidence="5">M1Pi</shortName>
        <shortName evidence="5">MTR-1-P isomerase</shortName>
        <ecNumber evidence="5">5.3.1.23</ecNumber>
    </recommendedName>
    <alternativeName>
        <fullName evidence="5">S-methyl-5-thioribose-1-phosphate isomerase</fullName>
    </alternativeName>
</protein>
<dbReference type="EMBL" id="WXYQ01000013">
    <property type="protein sequence ID" value="NBG97046.1"/>
    <property type="molecule type" value="Genomic_DNA"/>
</dbReference>
<comment type="catalytic activity">
    <reaction evidence="2">
        <text>5-deoxy-alpha-D-ribose 1-phosphate = 5-deoxy-D-ribulose 1-phosphate</text>
        <dbReference type="Rhea" id="RHEA:61296"/>
        <dbReference type="ChEBI" id="CHEBI:58749"/>
        <dbReference type="ChEBI" id="CHEBI:144504"/>
    </reaction>
    <physiologicalReaction direction="left-to-right" evidence="2">
        <dbReference type="Rhea" id="RHEA:61297"/>
    </physiologicalReaction>
</comment>
<evidence type="ECO:0000256" key="5">
    <source>
        <dbReference type="HAMAP-Rule" id="MF_01678"/>
    </source>
</evidence>
<comment type="function">
    <text evidence="4">Catalyzes the interconversion of methylthioribose-1-phosphate (MTR-1-P) into methylthioribulose-1-phosphate (MTRu-1-P). Also catalyzes the interconversion of 5-deoxyribose 1-phosphate and 5-deoxyribulose 1-phosphate. Part of a bifunctional DHAP-shunt salvage pathway for SAM by-products.</text>
</comment>
<dbReference type="InterPro" id="IPR011559">
    <property type="entry name" value="Initiation_fac_2B_a/b/d"/>
</dbReference>
<dbReference type="InterPro" id="IPR042529">
    <property type="entry name" value="IF_2B-like_C"/>
</dbReference>
<feature type="binding site" evidence="5">
    <location>
        <position position="202"/>
    </location>
    <ligand>
        <name>substrate</name>
    </ligand>
</feature>
<comment type="catalytic activity">
    <reaction evidence="3">
        <text>5-(methylsulfanyl)-alpha-D-ribose 1-phosphate = 5-(methylsulfanyl)-D-ribulose 1-phosphate</text>
        <dbReference type="Rhea" id="RHEA:19989"/>
        <dbReference type="ChEBI" id="CHEBI:58533"/>
        <dbReference type="ChEBI" id="CHEBI:58548"/>
        <dbReference type="EC" id="5.3.1.23"/>
    </reaction>
    <physiologicalReaction direction="left-to-right" evidence="3">
        <dbReference type="Rhea" id="RHEA:19990"/>
    </physiologicalReaction>
</comment>
<evidence type="ECO:0000313" key="7">
    <source>
        <dbReference type="Proteomes" id="UP000470384"/>
    </source>
</evidence>
<dbReference type="Gene3D" id="1.20.120.420">
    <property type="entry name" value="translation initiation factor eif-2b, domain 1"/>
    <property type="match status" value="1"/>
</dbReference>
<accession>A0A845QGC1</accession>
<feature type="binding site" evidence="5">
    <location>
        <position position="90"/>
    </location>
    <ligand>
        <name>substrate</name>
    </ligand>
</feature>
<comment type="caution">
    <text evidence="6">The sequence shown here is derived from an EMBL/GenBank/DDBJ whole genome shotgun (WGS) entry which is preliminary data.</text>
</comment>
<proteinExistence type="inferred from homology"/>
<dbReference type="GO" id="GO:0046523">
    <property type="term" value="F:S-methyl-5-thioribose-1-phosphate isomerase activity"/>
    <property type="evidence" value="ECO:0007669"/>
    <property type="project" value="UniProtKB-UniRule"/>
</dbReference>
<comment type="similarity">
    <text evidence="5">Belongs to the EIF-2B alpha/beta/delta subunits family. MtnA subfamily.</text>
</comment>
<dbReference type="FunFam" id="1.20.120.420:FF:000003">
    <property type="entry name" value="Methylthioribose-1-phosphate isomerase"/>
    <property type="match status" value="1"/>
</dbReference>
<name>A0A845QGC1_9HYPH</name>
<keyword evidence="5" id="KW-0028">Amino-acid biosynthesis</keyword>
<dbReference type="GO" id="GO:0019509">
    <property type="term" value="P:L-methionine salvage from methylthioadenosine"/>
    <property type="evidence" value="ECO:0007669"/>
    <property type="project" value="UniProtKB-UniRule"/>
</dbReference>
<evidence type="ECO:0000256" key="1">
    <source>
        <dbReference type="ARBA" id="ARBA00023235"/>
    </source>
</evidence>
<dbReference type="GeneID" id="300653907"/>
<dbReference type="PANTHER" id="PTHR43475">
    <property type="entry name" value="METHYLTHIORIBOSE-1-PHOSPHATE ISOMERASE"/>
    <property type="match status" value="1"/>
</dbReference>